<dbReference type="EMBL" id="FMYP01000014">
    <property type="protein sequence ID" value="SDC00339.1"/>
    <property type="molecule type" value="Genomic_DNA"/>
</dbReference>
<dbReference type="STRING" id="1640674.SAMN05216323_101425"/>
<dbReference type="RefSeq" id="WP_092436701.1">
    <property type="nucleotide sequence ID" value="NZ_FMYP01000014.1"/>
</dbReference>
<comment type="similarity">
    <text evidence="3">Belongs to the radical SAM superfamily. KamA family.</text>
</comment>
<dbReference type="InterPro" id="IPR003739">
    <property type="entry name" value="Lys_aminomutase/Glu_NH3_mut"/>
</dbReference>
<feature type="domain" description="Radical SAM core" evidence="12">
    <location>
        <begin position="142"/>
        <end position="361"/>
    </location>
</feature>
<dbReference type="SFLD" id="SFLDG01070">
    <property type="entry name" value="PLP-dependent"/>
    <property type="match status" value="1"/>
</dbReference>
<dbReference type="PANTHER" id="PTHR30538:SF1">
    <property type="entry name" value="L-LYSINE 2,3-AMINOMUTASE"/>
    <property type="match status" value="1"/>
</dbReference>
<protein>
    <submittedName>
        <fullName evidence="13">Lysine 2,3-aminomutase</fullName>
    </submittedName>
</protein>
<keyword evidence="14" id="KW-1185">Reference proteome</keyword>
<dbReference type="Gene3D" id="6.10.140.1170">
    <property type="match status" value="1"/>
</dbReference>
<evidence type="ECO:0000256" key="3">
    <source>
        <dbReference type="ARBA" id="ARBA00008703"/>
    </source>
</evidence>
<feature type="modified residue" description="N6-(pyridoxal phosphate)lysine" evidence="11">
    <location>
        <position position="376"/>
    </location>
</feature>
<dbReference type="Proteomes" id="UP000199452">
    <property type="component" value="Unassembled WGS sequence"/>
</dbReference>
<evidence type="ECO:0000256" key="5">
    <source>
        <dbReference type="ARBA" id="ARBA00022691"/>
    </source>
</evidence>
<keyword evidence="9" id="KW-0411">Iron-sulfur</keyword>
<name>A0A1G6I1A5_9BACT</name>
<keyword evidence="4" id="KW-0004">4Fe-4S</keyword>
<evidence type="ECO:0000256" key="9">
    <source>
        <dbReference type="ARBA" id="ARBA00023014"/>
    </source>
</evidence>
<comment type="cofactor">
    <cofactor evidence="1 11">
        <name>pyridoxal 5'-phosphate</name>
        <dbReference type="ChEBI" id="CHEBI:597326"/>
    </cofactor>
</comment>
<dbReference type="SUPFAM" id="SSF102114">
    <property type="entry name" value="Radical SAM enzymes"/>
    <property type="match status" value="1"/>
</dbReference>
<evidence type="ECO:0000256" key="2">
    <source>
        <dbReference type="ARBA" id="ARBA00001966"/>
    </source>
</evidence>
<dbReference type="InterPro" id="IPR058240">
    <property type="entry name" value="rSAM_sf"/>
</dbReference>
<evidence type="ECO:0000256" key="4">
    <source>
        <dbReference type="ARBA" id="ARBA00022485"/>
    </source>
</evidence>
<dbReference type="CDD" id="cd01335">
    <property type="entry name" value="Radical_SAM"/>
    <property type="match status" value="1"/>
</dbReference>
<evidence type="ECO:0000256" key="8">
    <source>
        <dbReference type="ARBA" id="ARBA00023004"/>
    </source>
</evidence>
<keyword evidence="7 11" id="KW-0663">Pyridoxal phosphate</keyword>
<dbReference type="GO" id="GO:0046872">
    <property type="term" value="F:metal ion binding"/>
    <property type="evidence" value="ECO:0007669"/>
    <property type="project" value="UniProtKB-KW"/>
</dbReference>
<reference evidence="13 14" key="1">
    <citation type="submission" date="2016-09" db="EMBL/GenBank/DDBJ databases">
        <authorList>
            <person name="Capua I."/>
            <person name="De Benedictis P."/>
            <person name="Joannis T."/>
            <person name="Lombin L.H."/>
            <person name="Cattoli G."/>
        </authorList>
    </citation>
    <scope>NUCLEOTIDE SEQUENCE [LARGE SCALE GENOMIC DNA]</scope>
    <source>
        <strain evidence="13 14">A7P-90m</strain>
    </source>
</reference>
<keyword evidence="10" id="KW-0413">Isomerase</keyword>
<proteinExistence type="inferred from homology"/>
<dbReference type="PROSITE" id="PS51918">
    <property type="entry name" value="RADICAL_SAM"/>
    <property type="match status" value="1"/>
</dbReference>
<sequence length="511" mass="58412">METDNQIFHEPRAYDSIDLWKDVTPEQWNDAAWQMKHSIRSVEQLKKVIKLSAFQASEIERTLAALRSQGKEPLRITPYYATLMDSDPFHPIMPMGEKPKKRLDPIFWQSVPTPANLLFPDTGVEGAMAEGSRSYGAAYQRYPNRLALFVAENTSCASYCVHCQRAKSLDGSVDVSRTEVDKGLFYIGSNRNINEVLVTGGDALMISRSRLQYILEELSRIPHLRAIRIATRVPVVLPMAITDELLDLIEISANRYNNGAEKYVYFMTHINHYHEITKDLAVAVKKIRKHGFTIRNQTVLLNHVNDYYKTLAETFRRMFWIGIHPYYLLQCHKERGIVHFITPVQVGKIYMKHLQGWISGVTMPRYAANVEGGGGKVLLMPSGHDTFNVGSNNEDQISESYATVTTWDGKELFNYEALGRATREEFEAAVKVMDEFIGRKGVFLPKVILVDQDGKHIETTNRLKLPIIEKLKKSALLGYDLFDNEMPITNPAEITNRLDEQFRNSKYSKQQ</sequence>
<dbReference type="OrthoDB" id="9768064at2"/>
<comment type="cofactor">
    <cofactor evidence="2">
        <name>[4Fe-4S] cluster</name>
        <dbReference type="ChEBI" id="CHEBI:49883"/>
    </cofactor>
</comment>
<dbReference type="InterPro" id="IPR007197">
    <property type="entry name" value="rSAM"/>
</dbReference>
<keyword evidence="8" id="KW-0408">Iron</keyword>
<evidence type="ECO:0000256" key="1">
    <source>
        <dbReference type="ARBA" id="ARBA00001933"/>
    </source>
</evidence>
<evidence type="ECO:0000313" key="13">
    <source>
        <dbReference type="EMBL" id="SDC00339.1"/>
    </source>
</evidence>
<dbReference type="GO" id="GO:0051539">
    <property type="term" value="F:4 iron, 4 sulfur cluster binding"/>
    <property type="evidence" value="ECO:0007669"/>
    <property type="project" value="UniProtKB-KW"/>
</dbReference>
<dbReference type="GO" id="GO:0016853">
    <property type="term" value="F:isomerase activity"/>
    <property type="evidence" value="ECO:0007669"/>
    <property type="project" value="UniProtKB-KW"/>
</dbReference>
<evidence type="ECO:0000256" key="10">
    <source>
        <dbReference type="ARBA" id="ARBA00023235"/>
    </source>
</evidence>
<accession>A0A1G6I1A5</accession>
<evidence type="ECO:0000256" key="6">
    <source>
        <dbReference type="ARBA" id="ARBA00022723"/>
    </source>
</evidence>
<dbReference type="InterPro" id="IPR013785">
    <property type="entry name" value="Aldolase_TIM"/>
</dbReference>
<keyword evidence="5" id="KW-0949">S-adenosyl-L-methionine</keyword>
<evidence type="ECO:0000313" key="14">
    <source>
        <dbReference type="Proteomes" id="UP000199452"/>
    </source>
</evidence>
<dbReference type="Gene3D" id="3.20.20.70">
    <property type="entry name" value="Aldolase class I"/>
    <property type="match status" value="1"/>
</dbReference>
<dbReference type="SFLD" id="SFLDS00029">
    <property type="entry name" value="Radical_SAM"/>
    <property type="match status" value="1"/>
</dbReference>
<dbReference type="PANTHER" id="PTHR30538">
    <property type="entry name" value="LYSINE 2,3-AMINOMUTASE-RELATED"/>
    <property type="match status" value="1"/>
</dbReference>
<keyword evidence="6" id="KW-0479">Metal-binding</keyword>
<dbReference type="AlphaFoldDB" id="A0A1G6I1A5"/>
<gene>
    <name evidence="13" type="ORF">SAMN05216323_101425</name>
</gene>
<evidence type="ECO:0000256" key="7">
    <source>
        <dbReference type="ARBA" id="ARBA00022898"/>
    </source>
</evidence>
<evidence type="ECO:0000259" key="12">
    <source>
        <dbReference type="PROSITE" id="PS51918"/>
    </source>
</evidence>
<organism evidence="13 14">
    <name type="scientific">Williamwhitmania taraxaci</name>
    <dbReference type="NCBI Taxonomy" id="1640674"/>
    <lineage>
        <taxon>Bacteria</taxon>
        <taxon>Pseudomonadati</taxon>
        <taxon>Bacteroidota</taxon>
        <taxon>Bacteroidia</taxon>
        <taxon>Bacteroidales</taxon>
        <taxon>Williamwhitmaniaceae</taxon>
        <taxon>Williamwhitmania</taxon>
    </lineage>
</organism>
<dbReference type="NCBIfam" id="TIGR00238">
    <property type="entry name" value="KamA family radical SAM protein"/>
    <property type="match status" value="1"/>
</dbReference>
<evidence type="ECO:0000256" key="11">
    <source>
        <dbReference type="PIRSR" id="PIRSR603739-50"/>
    </source>
</evidence>